<comment type="caution">
    <text evidence="2">The sequence shown here is derived from an EMBL/GenBank/DDBJ whole genome shotgun (WGS) entry which is preliminary data.</text>
</comment>
<organism evidence="2 3">
    <name type="scientific">Neonectria punicea</name>
    <dbReference type="NCBI Taxonomy" id="979145"/>
    <lineage>
        <taxon>Eukaryota</taxon>
        <taxon>Fungi</taxon>
        <taxon>Dikarya</taxon>
        <taxon>Ascomycota</taxon>
        <taxon>Pezizomycotina</taxon>
        <taxon>Sordariomycetes</taxon>
        <taxon>Hypocreomycetidae</taxon>
        <taxon>Hypocreales</taxon>
        <taxon>Nectriaceae</taxon>
        <taxon>Neonectria</taxon>
    </lineage>
</organism>
<protein>
    <submittedName>
        <fullName evidence="2">Uncharacterized protein</fullName>
    </submittedName>
</protein>
<accession>A0ABR1GWR1</accession>
<evidence type="ECO:0000313" key="2">
    <source>
        <dbReference type="EMBL" id="KAK7413264.1"/>
    </source>
</evidence>
<keyword evidence="3" id="KW-1185">Reference proteome</keyword>
<evidence type="ECO:0000256" key="1">
    <source>
        <dbReference type="SAM" id="MobiDB-lite"/>
    </source>
</evidence>
<reference evidence="2 3" key="1">
    <citation type="journal article" date="2025" name="Microbiol. Resour. Announc.">
        <title>Draft genome sequences for Neonectria magnoliae and Neonectria punicea, canker pathogens of Liriodendron tulipifera and Acer saccharum in West Virginia.</title>
        <authorList>
            <person name="Petronek H.M."/>
            <person name="Kasson M.T."/>
            <person name="Metheny A.M."/>
            <person name="Stauder C.M."/>
            <person name="Lovett B."/>
            <person name="Lynch S.C."/>
            <person name="Garnas J.R."/>
            <person name="Kasson L.R."/>
            <person name="Stajich J.E."/>
        </authorList>
    </citation>
    <scope>NUCLEOTIDE SEQUENCE [LARGE SCALE GENOMIC DNA]</scope>
    <source>
        <strain evidence="2 3">NRRL 64653</strain>
    </source>
</reference>
<dbReference type="Proteomes" id="UP001498476">
    <property type="component" value="Unassembled WGS sequence"/>
</dbReference>
<dbReference type="EMBL" id="JAZAVJ010000134">
    <property type="protein sequence ID" value="KAK7413264.1"/>
    <property type="molecule type" value="Genomic_DNA"/>
</dbReference>
<gene>
    <name evidence="2" type="ORF">QQX98_007852</name>
</gene>
<evidence type="ECO:0000313" key="3">
    <source>
        <dbReference type="Proteomes" id="UP001498476"/>
    </source>
</evidence>
<name>A0ABR1GWR1_9HYPO</name>
<feature type="region of interest" description="Disordered" evidence="1">
    <location>
        <begin position="1"/>
        <end position="34"/>
    </location>
</feature>
<sequence>MGCQESKPSPNDSIEPIQHHDINHPYTPQTMKPPSFAPIHNESCRVLGPWEEDWEKSRNYRYVIYYIDNALLPSNKRKAQDRVLEHICQLADVHQLNVWVKCLDYTSKPGQDTEAEDAKHLYKNMLAATSRFDLLQLWDARPDHMRTWTAPVVKSRKVEIKTAIDEIGTVIKALRNATELDDLDAKSQIEPAIVAALSSFNKGWVLKHFLENRHTVFNDLEPVNADGDSKLQAQFFLQCRATFTSLTSDGGGKPTVTVNILPDLIAHDVANTIEKHFAMVDIPLKKRVDEAQSANRQDRSGIQLISLGNSDKGGAQWTYFDDRNKGGMDITDHLHLNVKTLESLGLGPWFGPKAMLGSVDHNVDRASKRQASNHALYGARPSQATRMEMERCRCRNQPGGSQDIAMVHMDPVGKATDS</sequence>
<proteinExistence type="predicted"/>
<feature type="compositionally biased region" description="Polar residues" evidence="1">
    <location>
        <begin position="1"/>
        <end position="12"/>
    </location>
</feature>